<accession>A0A1Y1VBN4</accession>
<evidence type="ECO:0000313" key="2">
    <source>
        <dbReference type="EMBL" id="ORX50666.1"/>
    </source>
</evidence>
<dbReference type="EMBL" id="MCFH01000020">
    <property type="protein sequence ID" value="ORX50666.1"/>
    <property type="molecule type" value="Genomic_DNA"/>
</dbReference>
<comment type="caution">
    <text evidence="2">The sequence shown here is derived from an EMBL/GenBank/DDBJ whole genome shotgun (WGS) entry which is preliminary data.</text>
</comment>
<evidence type="ECO:0000256" key="1">
    <source>
        <dbReference type="SAM" id="Phobius"/>
    </source>
</evidence>
<keyword evidence="3" id="KW-1185">Reference proteome</keyword>
<dbReference type="Proteomes" id="UP000193719">
    <property type="component" value="Unassembled WGS sequence"/>
</dbReference>
<feature type="transmembrane region" description="Helical" evidence="1">
    <location>
        <begin position="6"/>
        <end position="22"/>
    </location>
</feature>
<keyword evidence="1" id="KW-1133">Transmembrane helix</keyword>
<dbReference type="AlphaFoldDB" id="A0A1Y1VBN4"/>
<evidence type="ECO:0000313" key="3">
    <source>
        <dbReference type="Proteomes" id="UP000193719"/>
    </source>
</evidence>
<proteinExistence type="predicted"/>
<gene>
    <name evidence="2" type="ORF">BCR36DRAFT_54428</name>
</gene>
<sequence length="56" mass="6872">MNIMFVYIKCLIYIFIYININDKGLKTINLKIKIFYLLFYLLNFNFICLIKLIKIE</sequence>
<organism evidence="2 3">
    <name type="scientific">Piromyces finnis</name>
    <dbReference type="NCBI Taxonomy" id="1754191"/>
    <lineage>
        <taxon>Eukaryota</taxon>
        <taxon>Fungi</taxon>
        <taxon>Fungi incertae sedis</taxon>
        <taxon>Chytridiomycota</taxon>
        <taxon>Chytridiomycota incertae sedis</taxon>
        <taxon>Neocallimastigomycetes</taxon>
        <taxon>Neocallimastigales</taxon>
        <taxon>Neocallimastigaceae</taxon>
        <taxon>Piromyces</taxon>
    </lineage>
</organism>
<name>A0A1Y1VBN4_9FUNG</name>
<reference evidence="2 3" key="2">
    <citation type="submission" date="2016-08" db="EMBL/GenBank/DDBJ databases">
        <title>Pervasive Adenine N6-methylation of Active Genes in Fungi.</title>
        <authorList>
            <consortium name="DOE Joint Genome Institute"/>
            <person name="Mondo S.J."/>
            <person name="Dannebaum R.O."/>
            <person name="Kuo R.C."/>
            <person name="Labutti K."/>
            <person name="Haridas S."/>
            <person name="Kuo A."/>
            <person name="Salamov A."/>
            <person name="Ahrendt S.R."/>
            <person name="Lipzen A."/>
            <person name="Sullivan W."/>
            <person name="Andreopoulos W.B."/>
            <person name="Clum A."/>
            <person name="Lindquist E."/>
            <person name="Daum C."/>
            <person name="Ramamoorthy G.K."/>
            <person name="Gryganskyi A."/>
            <person name="Culley D."/>
            <person name="Magnuson J.K."/>
            <person name="James T.Y."/>
            <person name="O'Malley M.A."/>
            <person name="Stajich J.E."/>
            <person name="Spatafora J.W."/>
            <person name="Visel A."/>
            <person name="Grigoriev I.V."/>
        </authorList>
    </citation>
    <scope>NUCLEOTIDE SEQUENCE [LARGE SCALE GENOMIC DNA]</scope>
    <source>
        <strain evidence="3">finn</strain>
    </source>
</reference>
<protein>
    <submittedName>
        <fullName evidence="2">Uncharacterized protein</fullName>
    </submittedName>
</protein>
<feature type="transmembrane region" description="Helical" evidence="1">
    <location>
        <begin position="34"/>
        <end position="53"/>
    </location>
</feature>
<keyword evidence="1" id="KW-0472">Membrane</keyword>
<keyword evidence="1" id="KW-0812">Transmembrane</keyword>
<reference evidence="2 3" key="1">
    <citation type="submission" date="2016-08" db="EMBL/GenBank/DDBJ databases">
        <title>Genomes of anaerobic fungi encode conserved fungal cellulosomes for biomass hydrolysis.</title>
        <authorList>
            <consortium name="DOE Joint Genome Institute"/>
            <person name="Haitjema C.H."/>
            <person name="Gilmore S.P."/>
            <person name="Henske J.K."/>
            <person name="Solomon K.V."/>
            <person name="De Groot R."/>
            <person name="Kuo A."/>
            <person name="Mondo S.J."/>
            <person name="Salamov A.A."/>
            <person name="Labutti K."/>
            <person name="Zhao Z."/>
            <person name="Chiniquy J."/>
            <person name="Barry K."/>
            <person name="Brewer H.M."/>
            <person name="Purvine S.O."/>
            <person name="Wright A.T."/>
            <person name="Boxma B."/>
            <person name="Van Alen T."/>
            <person name="Hackstein J.H."/>
            <person name="Baker S.E."/>
            <person name="Grigoriev I.V."/>
            <person name="O'Malley M.A."/>
        </authorList>
    </citation>
    <scope>NUCLEOTIDE SEQUENCE [LARGE SCALE GENOMIC DNA]</scope>
    <source>
        <strain evidence="3">finn</strain>
    </source>
</reference>